<dbReference type="GO" id="GO:0005886">
    <property type="term" value="C:plasma membrane"/>
    <property type="evidence" value="ECO:0007669"/>
    <property type="project" value="UniProtKB-SubCell"/>
</dbReference>
<keyword evidence="7 8" id="KW-0472">Membrane</keyword>
<dbReference type="AlphaFoldDB" id="A0A1G8T7S7"/>
<keyword evidence="6 8" id="KW-1133">Transmembrane helix</keyword>
<comment type="similarity">
    <text evidence="2">Belongs to the BCCT transporter (TC 2.A.15) family.</text>
</comment>
<evidence type="ECO:0000256" key="3">
    <source>
        <dbReference type="ARBA" id="ARBA00022448"/>
    </source>
</evidence>
<keyword evidence="3" id="KW-0813">Transport</keyword>
<evidence type="ECO:0000256" key="6">
    <source>
        <dbReference type="ARBA" id="ARBA00022989"/>
    </source>
</evidence>
<name>A0A1G8T7S7_9PSED</name>
<feature type="transmembrane region" description="Helical" evidence="8">
    <location>
        <begin position="197"/>
        <end position="218"/>
    </location>
</feature>
<keyword evidence="5 8" id="KW-0812">Transmembrane</keyword>
<feature type="transmembrane region" description="Helical" evidence="8">
    <location>
        <begin position="238"/>
        <end position="257"/>
    </location>
</feature>
<evidence type="ECO:0000313" key="10">
    <source>
        <dbReference type="Proteomes" id="UP000198706"/>
    </source>
</evidence>
<feature type="transmembrane region" description="Helical" evidence="8">
    <location>
        <begin position="399"/>
        <end position="426"/>
    </location>
</feature>
<dbReference type="Pfam" id="PF02028">
    <property type="entry name" value="BCCT"/>
    <property type="match status" value="1"/>
</dbReference>
<protein>
    <submittedName>
        <fullName evidence="9">Choline/glycine/proline betaine transport protein</fullName>
    </submittedName>
</protein>
<dbReference type="NCBIfam" id="TIGR00842">
    <property type="entry name" value="bcct"/>
    <property type="match status" value="1"/>
</dbReference>
<organism evidence="9 10">
    <name type="scientific">Pseudomonas indica</name>
    <dbReference type="NCBI Taxonomy" id="137658"/>
    <lineage>
        <taxon>Bacteria</taxon>
        <taxon>Pseudomonadati</taxon>
        <taxon>Pseudomonadota</taxon>
        <taxon>Gammaproteobacteria</taxon>
        <taxon>Pseudomonadales</taxon>
        <taxon>Pseudomonadaceae</taxon>
        <taxon>Pseudomonas</taxon>
    </lineage>
</organism>
<comment type="subcellular location">
    <subcellularLocation>
        <location evidence="1">Cell membrane</location>
        <topology evidence="1">Multi-pass membrane protein</topology>
    </subcellularLocation>
</comment>
<sequence length="520" mass="55350">MSVQSMQALGSRSFKTVNPPVFFGSLLVVTLFVVATLTNLHASEAAFAAIKEGITHNFGWFFILSVQAFLLFSLYLALSRFAHIRLGGSQARPDYGFAAWFAMLFSAGMGIGLVFWSVAEPIYHFASPPRIEGHSIEAAKRAMELSFLHWGLHAWGVYALVGLTLAYFSYNRGLPLTIRSAFQPLLGDHIQGPLGHLIDIVAVVATLFGVATSLGLGVSQVAAGLGGLLGFVPDTAAHLWLVAGITALATLSVALGLDKGIKWLSQINLWAALGLLLFVIALGPTLFILSGVVQNTGDYLQNLLSLGSWTETYRPDSTWQSGWTVFYWAWWISWSPFVGLFIARISRGRTVREFVLGVLLVPTLLTFLWITAFGGAALYEELFGAGGIEAAVQADVSMAFFALLAHYPLASISSVLAMLLVVVFFVTSADSGALVIDTITAGGRLDSPVGQRVFWSSCAGGVAAVLLLGGGLSALQTAAISTGLPFAAILWLMLFSLNKALREDLPLPSAPLAGGSSKSA</sequence>
<evidence type="ECO:0000256" key="5">
    <source>
        <dbReference type="ARBA" id="ARBA00022692"/>
    </source>
</evidence>
<feature type="transmembrane region" description="Helical" evidence="8">
    <location>
        <begin position="355"/>
        <end position="379"/>
    </location>
</feature>
<evidence type="ECO:0000256" key="1">
    <source>
        <dbReference type="ARBA" id="ARBA00004651"/>
    </source>
</evidence>
<dbReference type="Proteomes" id="UP000198706">
    <property type="component" value="Unassembled WGS sequence"/>
</dbReference>
<dbReference type="InterPro" id="IPR018093">
    <property type="entry name" value="BCCT_CS"/>
</dbReference>
<dbReference type="PANTHER" id="PTHR30047">
    <property type="entry name" value="HIGH-AFFINITY CHOLINE TRANSPORT PROTEIN-RELATED"/>
    <property type="match status" value="1"/>
</dbReference>
<feature type="transmembrane region" description="Helical" evidence="8">
    <location>
        <begin position="269"/>
        <end position="293"/>
    </location>
</feature>
<proteinExistence type="inferred from homology"/>
<feature type="transmembrane region" description="Helical" evidence="8">
    <location>
        <begin position="478"/>
        <end position="497"/>
    </location>
</feature>
<feature type="transmembrane region" description="Helical" evidence="8">
    <location>
        <begin position="325"/>
        <end position="343"/>
    </location>
</feature>
<keyword evidence="10" id="KW-1185">Reference proteome</keyword>
<dbReference type="RefSeq" id="WP_212633046.1">
    <property type="nucleotide sequence ID" value="NZ_FNFD01000001.1"/>
</dbReference>
<feature type="transmembrane region" description="Helical" evidence="8">
    <location>
        <begin position="453"/>
        <end position="472"/>
    </location>
</feature>
<evidence type="ECO:0000256" key="4">
    <source>
        <dbReference type="ARBA" id="ARBA00022475"/>
    </source>
</evidence>
<feature type="transmembrane region" description="Helical" evidence="8">
    <location>
        <begin position="21"/>
        <end position="38"/>
    </location>
</feature>
<dbReference type="InterPro" id="IPR000060">
    <property type="entry name" value="BCCT_transptr"/>
</dbReference>
<dbReference type="STRING" id="137658.SAMN05216186_101286"/>
<dbReference type="EMBL" id="FNFD01000001">
    <property type="protein sequence ID" value="SDJ37616.1"/>
    <property type="molecule type" value="Genomic_DNA"/>
</dbReference>
<dbReference type="PROSITE" id="PS01303">
    <property type="entry name" value="BCCT"/>
    <property type="match status" value="1"/>
</dbReference>
<dbReference type="PANTHER" id="PTHR30047:SF7">
    <property type="entry name" value="HIGH-AFFINITY CHOLINE TRANSPORT PROTEIN"/>
    <property type="match status" value="1"/>
</dbReference>
<evidence type="ECO:0000313" key="9">
    <source>
        <dbReference type="EMBL" id="SDJ37616.1"/>
    </source>
</evidence>
<gene>
    <name evidence="9" type="ORF">SAMN05216186_101286</name>
</gene>
<evidence type="ECO:0000256" key="2">
    <source>
        <dbReference type="ARBA" id="ARBA00005658"/>
    </source>
</evidence>
<dbReference type="GO" id="GO:0022857">
    <property type="term" value="F:transmembrane transporter activity"/>
    <property type="evidence" value="ECO:0007669"/>
    <property type="project" value="InterPro"/>
</dbReference>
<accession>A0A1G8T7S7</accession>
<reference evidence="9 10" key="1">
    <citation type="submission" date="2016-10" db="EMBL/GenBank/DDBJ databases">
        <authorList>
            <person name="de Groot N.N."/>
        </authorList>
    </citation>
    <scope>NUCLEOTIDE SEQUENCE [LARGE SCALE GENOMIC DNA]</scope>
    <source>
        <strain evidence="9 10">JCM 21544</strain>
    </source>
</reference>
<feature type="transmembrane region" description="Helical" evidence="8">
    <location>
        <begin position="58"/>
        <end position="78"/>
    </location>
</feature>
<keyword evidence="4" id="KW-1003">Cell membrane</keyword>
<feature type="transmembrane region" description="Helical" evidence="8">
    <location>
        <begin position="150"/>
        <end position="170"/>
    </location>
</feature>
<evidence type="ECO:0000256" key="8">
    <source>
        <dbReference type="SAM" id="Phobius"/>
    </source>
</evidence>
<evidence type="ECO:0000256" key="7">
    <source>
        <dbReference type="ARBA" id="ARBA00023136"/>
    </source>
</evidence>
<feature type="transmembrane region" description="Helical" evidence="8">
    <location>
        <begin position="98"/>
        <end position="119"/>
    </location>
</feature>